<name>A0AAV9BA03_ACOGR</name>
<dbReference type="EMBL" id="JAUJYN010000004">
    <property type="protein sequence ID" value="KAK1273241.1"/>
    <property type="molecule type" value="Genomic_DNA"/>
</dbReference>
<dbReference type="InterPro" id="IPR011990">
    <property type="entry name" value="TPR-like_helical_dom_sf"/>
</dbReference>
<proteinExistence type="inferred from homology"/>
<dbReference type="SUPFAM" id="SSF81901">
    <property type="entry name" value="HCP-like"/>
    <property type="match status" value="1"/>
</dbReference>
<evidence type="ECO:0000313" key="5">
    <source>
        <dbReference type="EMBL" id="KAK1273241.1"/>
    </source>
</evidence>
<evidence type="ECO:0008006" key="7">
    <source>
        <dbReference type="Google" id="ProtNLM"/>
    </source>
</evidence>
<feature type="region of interest" description="Disordered" evidence="4">
    <location>
        <begin position="17"/>
        <end position="40"/>
    </location>
</feature>
<evidence type="ECO:0000256" key="2">
    <source>
        <dbReference type="ARBA" id="ARBA00022737"/>
    </source>
</evidence>
<organism evidence="5 6">
    <name type="scientific">Acorus gramineus</name>
    <name type="common">Dwarf sweet flag</name>
    <dbReference type="NCBI Taxonomy" id="55184"/>
    <lineage>
        <taxon>Eukaryota</taxon>
        <taxon>Viridiplantae</taxon>
        <taxon>Streptophyta</taxon>
        <taxon>Embryophyta</taxon>
        <taxon>Tracheophyta</taxon>
        <taxon>Spermatophyta</taxon>
        <taxon>Magnoliopsida</taxon>
        <taxon>Liliopsida</taxon>
        <taxon>Acoraceae</taxon>
        <taxon>Acorus</taxon>
    </lineage>
</organism>
<feature type="repeat" description="PPR" evidence="3">
    <location>
        <begin position="557"/>
        <end position="591"/>
    </location>
</feature>
<feature type="repeat" description="PPR" evidence="3">
    <location>
        <begin position="279"/>
        <end position="313"/>
    </location>
</feature>
<dbReference type="PROSITE" id="PS51375">
    <property type="entry name" value="PPR"/>
    <property type="match status" value="10"/>
</dbReference>
<dbReference type="AlphaFoldDB" id="A0AAV9BA03"/>
<keyword evidence="2" id="KW-0677">Repeat</keyword>
<dbReference type="InterPro" id="IPR050667">
    <property type="entry name" value="PPR-containing_protein"/>
</dbReference>
<comment type="caution">
    <text evidence="5">The sequence shown here is derived from an EMBL/GenBank/DDBJ whole genome shotgun (WGS) entry which is preliminary data.</text>
</comment>
<dbReference type="PANTHER" id="PTHR47939">
    <property type="entry name" value="MEMBRANE-ASSOCIATED SALT-INDUCIBLE PROTEIN-LIKE"/>
    <property type="match status" value="1"/>
</dbReference>
<evidence type="ECO:0000256" key="4">
    <source>
        <dbReference type="SAM" id="MobiDB-lite"/>
    </source>
</evidence>
<dbReference type="Pfam" id="PF13041">
    <property type="entry name" value="PPR_2"/>
    <property type="match status" value="4"/>
</dbReference>
<evidence type="ECO:0000256" key="3">
    <source>
        <dbReference type="PROSITE-ProRule" id="PRU00708"/>
    </source>
</evidence>
<feature type="repeat" description="PPR" evidence="3">
    <location>
        <begin position="522"/>
        <end position="556"/>
    </location>
</feature>
<accession>A0AAV9BA03</accession>
<protein>
    <recommendedName>
        <fullName evidence="7">Pentatricopeptide repeat-containing protein</fullName>
    </recommendedName>
</protein>
<feature type="repeat" description="PPR" evidence="3">
    <location>
        <begin position="381"/>
        <end position="415"/>
    </location>
</feature>
<comment type="similarity">
    <text evidence="1">Belongs to the PPR family. P subfamily.</text>
</comment>
<evidence type="ECO:0000313" key="6">
    <source>
        <dbReference type="Proteomes" id="UP001179952"/>
    </source>
</evidence>
<reference evidence="5" key="1">
    <citation type="journal article" date="2023" name="Nat. Commun.">
        <title>Diploid and tetraploid genomes of Acorus and the evolution of monocots.</title>
        <authorList>
            <person name="Ma L."/>
            <person name="Liu K.W."/>
            <person name="Li Z."/>
            <person name="Hsiao Y.Y."/>
            <person name="Qi Y."/>
            <person name="Fu T."/>
            <person name="Tang G.D."/>
            <person name="Zhang D."/>
            <person name="Sun W.H."/>
            <person name="Liu D.K."/>
            <person name="Li Y."/>
            <person name="Chen G.Z."/>
            <person name="Liu X.D."/>
            <person name="Liao X.Y."/>
            <person name="Jiang Y.T."/>
            <person name="Yu X."/>
            <person name="Hao Y."/>
            <person name="Huang J."/>
            <person name="Zhao X.W."/>
            <person name="Ke S."/>
            <person name="Chen Y.Y."/>
            <person name="Wu W.L."/>
            <person name="Hsu J.L."/>
            <person name="Lin Y.F."/>
            <person name="Huang M.D."/>
            <person name="Li C.Y."/>
            <person name="Huang L."/>
            <person name="Wang Z.W."/>
            <person name="Zhao X."/>
            <person name="Zhong W.Y."/>
            <person name="Peng D.H."/>
            <person name="Ahmad S."/>
            <person name="Lan S."/>
            <person name="Zhang J.S."/>
            <person name="Tsai W.C."/>
            <person name="Van de Peer Y."/>
            <person name="Liu Z.J."/>
        </authorList>
    </citation>
    <scope>NUCLEOTIDE SEQUENCE</scope>
    <source>
        <strain evidence="5">SCP</strain>
    </source>
</reference>
<dbReference type="NCBIfam" id="TIGR00756">
    <property type="entry name" value="PPR"/>
    <property type="match status" value="7"/>
</dbReference>
<dbReference type="Gene3D" id="1.25.40.10">
    <property type="entry name" value="Tetratricopeptide repeat domain"/>
    <property type="match status" value="5"/>
</dbReference>
<dbReference type="PANTHER" id="PTHR47939:SF13">
    <property type="entry name" value="OS03G0201400 PROTEIN"/>
    <property type="match status" value="1"/>
</dbReference>
<feature type="repeat" description="PPR" evidence="3">
    <location>
        <begin position="487"/>
        <end position="521"/>
    </location>
</feature>
<feature type="repeat" description="PPR" evidence="3">
    <location>
        <begin position="416"/>
        <end position="450"/>
    </location>
</feature>
<dbReference type="Proteomes" id="UP001179952">
    <property type="component" value="Unassembled WGS sequence"/>
</dbReference>
<feature type="repeat" description="PPR" evidence="3">
    <location>
        <begin position="108"/>
        <end position="142"/>
    </location>
</feature>
<sequence>MLARWRPLRPSSILHRTFQNASSRTNPSPRPPPPPSGLSHSYVESKLSSFPSDLTALGFFLWCARQPNYFHGPGAFDRAVPIVRRLTDRLGSVARIVGELKSIGCPAKAQTFLVLLRIYWRGGMYRLALEAFGEMENYGYAPNVFARNAVLDILFRTGRAGEAMEFLRSTRSPNFLTFNIAIRYLCGLKDYAGVRDVLRSVRGFGFRPNVGTFLVVMDFLCKTGRLKESLQVLGFMVVVGERPSVEIWTVLIHGFGRLSQVDFAVELLEKMVECGSRPNVVTYTSLIKGLVEAGKLDRALDILDVMISNGCEPDLVLYNVLIDGLCKARRYSDGFRVFLSLKEKNVKPDSYTVSIVLSAFCSSGKITLFPELVSGINVPLDLVMCNTLVNVFCKAGLPSMAVKFYDVMVDMGFTPDCYSYAGLLESLLKSGRIDEAIKVYRGILVSGSCCIDAHVHTVMVDGLIKRGELHRAIKMFRNAVLEKCHVDVASFTVAIHGLFKCRRFEEAYILFNQMKQEGLNPNNYTYNVMLNGSLIAKDVSAAAELLKDMDNEGVDLDSISSNAIVELLFRTRRVHSAFHVFMAMLNLGFKPSEASCALLYNGLHLLPVEEQEDFHVMLKSYTDRYKGSVDPSLPDSVVCRLISSASKLIVPEERCLRNAFLKHTYHPAEDMLIEELMTMQSSLCIAEMRSNKRS</sequence>
<keyword evidence="6" id="KW-1185">Reference proteome</keyword>
<evidence type="ECO:0000256" key="1">
    <source>
        <dbReference type="ARBA" id="ARBA00007626"/>
    </source>
</evidence>
<feature type="repeat" description="PPR" evidence="3">
    <location>
        <begin position="314"/>
        <end position="348"/>
    </location>
</feature>
<gene>
    <name evidence="5" type="ORF">QJS04_geneDACA012182</name>
</gene>
<feature type="repeat" description="PPR" evidence="3">
    <location>
        <begin position="244"/>
        <end position="278"/>
    </location>
</feature>
<feature type="repeat" description="PPR" evidence="3">
    <location>
        <begin position="209"/>
        <end position="243"/>
    </location>
</feature>
<reference evidence="5" key="2">
    <citation type="submission" date="2023-06" db="EMBL/GenBank/DDBJ databases">
        <authorList>
            <person name="Ma L."/>
            <person name="Liu K.-W."/>
            <person name="Li Z."/>
            <person name="Hsiao Y.-Y."/>
            <person name="Qi Y."/>
            <person name="Fu T."/>
            <person name="Tang G."/>
            <person name="Zhang D."/>
            <person name="Sun W.-H."/>
            <person name="Liu D.-K."/>
            <person name="Li Y."/>
            <person name="Chen G.-Z."/>
            <person name="Liu X.-D."/>
            <person name="Liao X.-Y."/>
            <person name="Jiang Y.-T."/>
            <person name="Yu X."/>
            <person name="Hao Y."/>
            <person name="Huang J."/>
            <person name="Zhao X.-W."/>
            <person name="Ke S."/>
            <person name="Chen Y.-Y."/>
            <person name="Wu W.-L."/>
            <person name="Hsu J.-L."/>
            <person name="Lin Y.-F."/>
            <person name="Huang M.-D."/>
            <person name="Li C.-Y."/>
            <person name="Huang L."/>
            <person name="Wang Z.-W."/>
            <person name="Zhao X."/>
            <person name="Zhong W.-Y."/>
            <person name="Peng D.-H."/>
            <person name="Ahmad S."/>
            <person name="Lan S."/>
            <person name="Zhang J.-S."/>
            <person name="Tsai W.-C."/>
            <person name="Van De Peer Y."/>
            <person name="Liu Z.-J."/>
        </authorList>
    </citation>
    <scope>NUCLEOTIDE SEQUENCE</scope>
    <source>
        <strain evidence="5">SCP</strain>
        <tissue evidence="5">Leaves</tissue>
    </source>
</reference>
<dbReference type="Pfam" id="PF01535">
    <property type="entry name" value="PPR"/>
    <property type="match status" value="2"/>
</dbReference>
<dbReference type="Pfam" id="PF13812">
    <property type="entry name" value="PPR_3"/>
    <property type="match status" value="2"/>
</dbReference>
<dbReference type="InterPro" id="IPR002885">
    <property type="entry name" value="PPR_rpt"/>
</dbReference>